<sequence>MKKTLCLLALALWAAARSCPAAAQGVQPVNSKYTRYQLERQVLTRWGKFKPKWYFVLFHNKYRKGPDRRNLWQLAPTMAFLAQTREKAQDQEEAARRLHAQELFKFADRTLNKGYHLIYKKQIRELNAALTSLALEAAGAGVPAASVQALLAEQERLNTDIGLVLEAYQDDARKGKALRAYLSRLEALRSCFRRLISLYRTQRALTQAGHA</sequence>
<feature type="chain" id="PRO_5021493578" description="DUF5045 domain-containing protein" evidence="1">
    <location>
        <begin position="24"/>
        <end position="211"/>
    </location>
</feature>
<organism evidence="2 3">
    <name type="scientific">Pontibacter mangrovi</name>
    <dbReference type="NCBI Taxonomy" id="2589816"/>
    <lineage>
        <taxon>Bacteria</taxon>
        <taxon>Pseudomonadati</taxon>
        <taxon>Bacteroidota</taxon>
        <taxon>Cytophagia</taxon>
        <taxon>Cytophagales</taxon>
        <taxon>Hymenobacteraceae</taxon>
        <taxon>Pontibacter</taxon>
    </lineage>
</organism>
<dbReference type="RefSeq" id="WP_140624215.1">
    <property type="nucleotide sequence ID" value="NZ_VFRQ01000020.1"/>
</dbReference>
<dbReference type="Proteomes" id="UP000316727">
    <property type="component" value="Unassembled WGS sequence"/>
</dbReference>
<feature type="signal peptide" evidence="1">
    <location>
        <begin position="1"/>
        <end position="23"/>
    </location>
</feature>
<keyword evidence="3" id="KW-1185">Reference proteome</keyword>
<comment type="caution">
    <text evidence="2">The sequence shown here is derived from an EMBL/GenBank/DDBJ whole genome shotgun (WGS) entry which is preliminary data.</text>
</comment>
<gene>
    <name evidence="2" type="ORF">FJM65_20735</name>
</gene>
<dbReference type="OrthoDB" id="849632at2"/>
<reference evidence="2 3" key="1">
    <citation type="submission" date="2019-06" db="EMBL/GenBank/DDBJ databases">
        <title>A novel bacterium of genus Pontibacter, isolated from marine sediment.</title>
        <authorList>
            <person name="Huang H."/>
            <person name="Mo K."/>
            <person name="Hu Y."/>
        </authorList>
    </citation>
    <scope>NUCLEOTIDE SEQUENCE [LARGE SCALE GENOMIC DNA]</scope>
    <source>
        <strain evidence="2 3">HB172049</strain>
    </source>
</reference>
<evidence type="ECO:0000313" key="2">
    <source>
        <dbReference type="EMBL" id="TPE39715.1"/>
    </source>
</evidence>
<dbReference type="EMBL" id="VFRQ01000020">
    <property type="protein sequence ID" value="TPE39715.1"/>
    <property type="molecule type" value="Genomic_DNA"/>
</dbReference>
<evidence type="ECO:0008006" key="4">
    <source>
        <dbReference type="Google" id="ProtNLM"/>
    </source>
</evidence>
<keyword evidence="1" id="KW-0732">Signal</keyword>
<dbReference type="AlphaFoldDB" id="A0A501VTK2"/>
<name>A0A501VTK2_9BACT</name>
<evidence type="ECO:0000256" key="1">
    <source>
        <dbReference type="SAM" id="SignalP"/>
    </source>
</evidence>
<evidence type="ECO:0000313" key="3">
    <source>
        <dbReference type="Proteomes" id="UP000316727"/>
    </source>
</evidence>
<proteinExistence type="predicted"/>
<accession>A0A501VTK2</accession>
<protein>
    <recommendedName>
        <fullName evidence="4">DUF5045 domain-containing protein</fullName>
    </recommendedName>
</protein>